<sequence length="719" mass="73150">MDFEKPDAYQALVNKSVGAGTRGEAWDKIGDPMSEGVDRTIPAYDAKLELNLAPKTPEKRQEVNELRWGKIKKDAVRLEGLAAAMENISQVVKSGKDKLAHDWKGESFEAFKTAVDRVEKTLNDYAAACKTTAGGLTSAMESAEQLYSTYSTNCVRIFDFSAYPKPDDWKKVTQEDLDEFAETCGDWHEWTLNCDKDDDDAKAMIGKLATPDMLKWFDSNECDESGDKVRGMASEVVSKSEQTRQSIREKIHGFYTATDDLKEQVTELQDAALENMRIMAELKVFGLMKVPTAPKGGGGQNPPGGGGDDKPGGGGGTPPGGGGGTPPGGGGGGQTPTPPTPPPPDLSSLEKDGKPDPNNPLDPDNRDQQKDGKPDPNNPLDPDNPGNQPGGPDGSGGTGGKPETVKIEEDGRTIEVTSPDSQGQVKVTVDDGTGQPKTYTLDFGAGGSPLPGGVVPAGPGFGPEGSGGAGGPGGAGGSQAIMPGEDGKAVISDPPMTITAERPGGGDVVVVTVDDGKGGEPTTYTLDYSDPEPSAKPGKPEDVAPMPAPATGQPLPSGFTSDSPWTDPSAASYSPAEPASVGGGGVASHESAPSAAMSGGPTSDPGLTTPSSEGASGAAGTAFADQVATPNEAMAAAAAVTGESALSGAVNGNPGGSDGQPGGSAGMGAMGGGMMGGGAQGQGGDGERSGGQWRTSGNLFDDDFAEADSRIGGFLGDFR</sequence>
<feature type="compositionally biased region" description="Basic and acidic residues" evidence="1">
    <location>
        <begin position="363"/>
        <end position="374"/>
    </location>
</feature>
<feature type="compositionally biased region" description="Gly residues" evidence="1">
    <location>
        <begin position="295"/>
        <end position="334"/>
    </location>
</feature>
<comment type="caution">
    <text evidence="2">The sequence shown here is derived from an EMBL/GenBank/DDBJ whole genome shotgun (WGS) entry which is preliminary data.</text>
</comment>
<feature type="compositionally biased region" description="Low complexity" evidence="1">
    <location>
        <begin position="378"/>
        <end position="387"/>
    </location>
</feature>
<evidence type="ECO:0000313" key="2">
    <source>
        <dbReference type="EMBL" id="MFC7617889.1"/>
    </source>
</evidence>
<feature type="compositionally biased region" description="Gly residues" evidence="1">
    <location>
        <begin position="459"/>
        <end position="477"/>
    </location>
</feature>
<feature type="compositionally biased region" description="Polar residues" evidence="1">
    <location>
        <begin position="415"/>
        <end position="425"/>
    </location>
</feature>
<dbReference type="Proteomes" id="UP001596512">
    <property type="component" value="Unassembled WGS sequence"/>
</dbReference>
<name>A0ABW2TVW7_9PSEU</name>
<feature type="compositionally biased region" description="Pro residues" evidence="1">
    <location>
        <begin position="336"/>
        <end position="345"/>
    </location>
</feature>
<protein>
    <recommendedName>
        <fullName evidence="4">Proteins of 100 residues with WXG</fullName>
    </recommendedName>
</protein>
<feature type="compositionally biased region" description="Gly residues" evidence="1">
    <location>
        <begin position="388"/>
        <end position="400"/>
    </location>
</feature>
<accession>A0ABW2TVW7</accession>
<proteinExistence type="predicted"/>
<reference evidence="3" key="1">
    <citation type="journal article" date="2019" name="Int. J. Syst. Evol. Microbiol.">
        <title>The Global Catalogue of Microorganisms (GCM) 10K type strain sequencing project: providing services to taxonomists for standard genome sequencing and annotation.</title>
        <authorList>
            <consortium name="The Broad Institute Genomics Platform"/>
            <consortium name="The Broad Institute Genome Sequencing Center for Infectious Disease"/>
            <person name="Wu L."/>
            <person name="Ma J."/>
        </authorList>
    </citation>
    <scope>NUCLEOTIDE SEQUENCE [LARGE SCALE GENOMIC DNA]</scope>
    <source>
        <strain evidence="3">JCM 17695</strain>
    </source>
</reference>
<evidence type="ECO:0008006" key="4">
    <source>
        <dbReference type="Google" id="ProtNLM"/>
    </source>
</evidence>
<dbReference type="Gene3D" id="1.10.287.1060">
    <property type="entry name" value="ESAT-6-like"/>
    <property type="match status" value="1"/>
</dbReference>
<feature type="region of interest" description="Disordered" evidence="1">
    <location>
        <begin position="649"/>
        <end position="706"/>
    </location>
</feature>
<evidence type="ECO:0000313" key="3">
    <source>
        <dbReference type="Proteomes" id="UP001596512"/>
    </source>
</evidence>
<feature type="compositionally biased region" description="Gly residues" evidence="1">
    <location>
        <begin position="653"/>
        <end position="684"/>
    </location>
</feature>
<feature type="compositionally biased region" description="Basic and acidic residues" evidence="1">
    <location>
        <begin position="403"/>
        <end position="413"/>
    </location>
</feature>
<feature type="compositionally biased region" description="Low complexity" evidence="1">
    <location>
        <begin position="568"/>
        <end position="580"/>
    </location>
</feature>
<feature type="region of interest" description="Disordered" evidence="1">
    <location>
        <begin position="293"/>
        <end position="619"/>
    </location>
</feature>
<gene>
    <name evidence="2" type="ORF">ACFQV2_35275</name>
</gene>
<dbReference type="EMBL" id="JBHTEY010000004">
    <property type="protein sequence ID" value="MFC7617889.1"/>
    <property type="molecule type" value="Genomic_DNA"/>
</dbReference>
<feature type="compositionally biased region" description="Low complexity" evidence="1">
    <location>
        <begin position="608"/>
        <end position="619"/>
    </location>
</feature>
<organism evidence="2 3">
    <name type="scientific">Actinokineospora soli</name>
    <dbReference type="NCBI Taxonomy" id="1048753"/>
    <lineage>
        <taxon>Bacteria</taxon>
        <taxon>Bacillati</taxon>
        <taxon>Actinomycetota</taxon>
        <taxon>Actinomycetes</taxon>
        <taxon>Pseudonocardiales</taxon>
        <taxon>Pseudonocardiaceae</taxon>
        <taxon>Actinokineospora</taxon>
    </lineage>
</organism>
<keyword evidence="3" id="KW-1185">Reference proteome</keyword>
<evidence type="ECO:0000256" key="1">
    <source>
        <dbReference type="SAM" id="MobiDB-lite"/>
    </source>
</evidence>